<proteinExistence type="predicted"/>
<reference evidence="3" key="1">
    <citation type="journal article" date="2019" name="Int. J. Syst. Evol. Microbiol.">
        <title>The Global Catalogue of Microorganisms (GCM) 10K type strain sequencing project: providing services to taxonomists for standard genome sequencing and annotation.</title>
        <authorList>
            <consortium name="The Broad Institute Genomics Platform"/>
            <consortium name="The Broad Institute Genome Sequencing Center for Infectious Disease"/>
            <person name="Wu L."/>
            <person name="Ma J."/>
        </authorList>
    </citation>
    <scope>NUCLEOTIDE SEQUENCE [LARGE SCALE GENOMIC DNA]</scope>
    <source>
        <strain evidence="3">JCM 31486</strain>
    </source>
</reference>
<dbReference type="EMBL" id="JBHTIS010003805">
    <property type="protein sequence ID" value="MFD1051706.1"/>
    <property type="molecule type" value="Genomic_DNA"/>
</dbReference>
<dbReference type="InterPro" id="IPR041496">
    <property type="entry name" value="YitH/HolE_GNAT"/>
</dbReference>
<dbReference type="Pfam" id="PF18014">
    <property type="entry name" value="Acetyltransf_18"/>
    <property type="match status" value="1"/>
</dbReference>
<accession>A0ABW3MM64</accession>
<feature type="non-terminal residue" evidence="2">
    <location>
        <position position="1"/>
    </location>
</feature>
<sequence>VDGPDGPVGYGACWSNTGMTVVGPVVAADEDMARTLITELAGDVAGYVRLDVDHRWSDLLDWVVDEGCEPGSTTAVMIHGDDLPGDRKRLFMPLTVAMG</sequence>
<evidence type="ECO:0000259" key="1">
    <source>
        <dbReference type="Pfam" id="PF18014"/>
    </source>
</evidence>
<name>A0ABW3MM64_9PSEU</name>
<feature type="domain" description="YitH/HolE acetyltransferase (GNAT)" evidence="1">
    <location>
        <begin position="8"/>
        <end position="91"/>
    </location>
</feature>
<evidence type="ECO:0000313" key="3">
    <source>
        <dbReference type="Proteomes" id="UP001597045"/>
    </source>
</evidence>
<dbReference type="Proteomes" id="UP001597045">
    <property type="component" value="Unassembled WGS sequence"/>
</dbReference>
<evidence type="ECO:0000313" key="2">
    <source>
        <dbReference type="EMBL" id="MFD1051706.1"/>
    </source>
</evidence>
<protein>
    <recommendedName>
        <fullName evidence="1">YitH/HolE acetyltransferase (GNAT) domain-containing protein</fullName>
    </recommendedName>
</protein>
<gene>
    <name evidence="2" type="ORF">ACFQ1S_42200</name>
</gene>
<organism evidence="2 3">
    <name type="scientific">Kibdelosporangium lantanae</name>
    <dbReference type="NCBI Taxonomy" id="1497396"/>
    <lineage>
        <taxon>Bacteria</taxon>
        <taxon>Bacillati</taxon>
        <taxon>Actinomycetota</taxon>
        <taxon>Actinomycetes</taxon>
        <taxon>Pseudonocardiales</taxon>
        <taxon>Pseudonocardiaceae</taxon>
        <taxon>Kibdelosporangium</taxon>
    </lineage>
</organism>
<dbReference type="Gene3D" id="3.40.630.90">
    <property type="match status" value="1"/>
</dbReference>
<dbReference type="InterPro" id="IPR016181">
    <property type="entry name" value="Acyl_CoA_acyltransferase"/>
</dbReference>
<comment type="caution">
    <text evidence="2">The sequence shown here is derived from an EMBL/GenBank/DDBJ whole genome shotgun (WGS) entry which is preliminary data.</text>
</comment>
<dbReference type="SUPFAM" id="SSF55729">
    <property type="entry name" value="Acyl-CoA N-acyltransferases (Nat)"/>
    <property type="match status" value="1"/>
</dbReference>
<keyword evidence="3" id="KW-1185">Reference proteome</keyword>